<keyword evidence="9 16" id="KW-1133">Transmembrane helix</keyword>
<dbReference type="InterPro" id="IPR000719">
    <property type="entry name" value="Prot_kinase_dom"/>
</dbReference>
<sequence length="847" mass="94338">MCSSADGYTTSSTSLTKSLCTQLPLEKRFPKSYAEQIQKIDNQQDFDCITGNGENYIGSATVPGCVPWANLKFQEDDNVQNLPPNVWPGLYALNSFTFPHSLGYAASSSAVCRNPAGLASKPFCLSQRKNEDNYLNPFKEIQSNPHEKLFLILCHEIPQCLKTNLSEANHNWTTAAGSNGELRITKVRSEKTVAYSVVGFIICLLVLISCILWSLNFGKSSGEGDKNSFNESDQVGKGFSQRLNGSSGGAEEKRLERRRRLLNRRRRLRQLNPCLRCILGLYYLCADFVQSASTHNQPHSVFSIIHSPVDRNSSSVRGETATTNVAYLSTCFCLPRFREKVKCESFRMNQSTSSCARPSKCVIDEEFEANTLGISMGKSGVCVTNVPEVFSPPSAIESSTNICVTCGVSRNVLLNMCSSCRNSQQNATAKKDTSLTVGSYSDCDKSEQMSSLALVDSSIQSLSSASVSLGTTIFPDKLFNMASMVHLLHPKLKLLCYPRSRLTELRCLARRAFGWVLLVRAPNLDKLINRRRLLATTTSETPDLNLSIASDSSTDDQGISDASDKIAVIKMFQRGINLDSEANFLREAEILVELEHKNIIQLFGVCVPLDPLSFLIEYMPYGDLNSFLRKYANGVSPGISTVNGELSNPRNLTVTPTSAFYKQSHEQYTGELTIKTLIEMIIDACEAMVYLSEVYYVHRDVATRSFLVGSKLIVKLSDFSLCRPVEPDVDFVSTSNESVPIKWLPVESILNGRFHLDTDVWSFGVFLWEVFSFAAEPFAEKSYEEVVSILERGDRLACPSHCPKSVYQLMNKCWSSKRRKRPKFTQIISCLKEILNDFSSPEVNKDS</sequence>
<reference evidence="19" key="1">
    <citation type="submission" date="2022-06" db="EMBL/GenBank/DDBJ databases">
        <authorList>
            <person name="Berger JAMES D."/>
            <person name="Berger JAMES D."/>
        </authorList>
    </citation>
    <scope>NUCLEOTIDE SEQUENCE [LARGE SCALE GENOMIC DNA]</scope>
</reference>
<dbReference type="GO" id="GO:0048468">
    <property type="term" value="P:cell development"/>
    <property type="evidence" value="ECO:0007669"/>
    <property type="project" value="UniProtKB-ARBA"/>
</dbReference>
<dbReference type="WBParaSite" id="TREG1_14540.1">
    <property type="protein sequence ID" value="TREG1_14540.1"/>
    <property type="gene ID" value="TREG1_14540"/>
</dbReference>
<reference evidence="20" key="2">
    <citation type="submission" date="2023-11" db="UniProtKB">
        <authorList>
            <consortium name="WormBaseParasite"/>
        </authorList>
    </citation>
    <scope>IDENTIFICATION</scope>
</reference>
<dbReference type="CDD" id="cd00192">
    <property type="entry name" value="PTKc"/>
    <property type="match status" value="1"/>
</dbReference>
<keyword evidence="4 16" id="KW-0812">Transmembrane</keyword>
<comment type="subcellular location">
    <subcellularLocation>
        <location evidence="2">Endomembrane system</location>
    </subcellularLocation>
    <subcellularLocation>
        <location evidence="1">Membrane</location>
        <topology evidence="1">Single-pass membrane protein</topology>
    </subcellularLocation>
</comment>
<evidence type="ECO:0000256" key="16">
    <source>
        <dbReference type="SAM" id="Phobius"/>
    </source>
</evidence>
<dbReference type="InterPro" id="IPR038178">
    <property type="entry name" value="Kringle_sf"/>
</dbReference>
<keyword evidence="3" id="KW-0808">Transferase</keyword>
<keyword evidence="6" id="KW-0547">Nucleotide-binding</keyword>
<accession>A0AA85JDB3</accession>
<dbReference type="Gene3D" id="1.10.510.10">
    <property type="entry name" value="Transferase(Phosphotransferase) domain 1"/>
    <property type="match status" value="2"/>
</dbReference>
<dbReference type="GO" id="GO:0010976">
    <property type="term" value="P:positive regulation of neuron projection development"/>
    <property type="evidence" value="ECO:0007669"/>
    <property type="project" value="TreeGrafter"/>
</dbReference>
<name>A0AA85JDB3_TRIRE</name>
<dbReference type="GO" id="GO:0030182">
    <property type="term" value="P:neuron differentiation"/>
    <property type="evidence" value="ECO:0007669"/>
    <property type="project" value="UniProtKB-ARBA"/>
</dbReference>
<keyword evidence="13" id="KW-0325">Glycoprotein</keyword>
<evidence type="ECO:0000256" key="13">
    <source>
        <dbReference type="ARBA" id="ARBA00023180"/>
    </source>
</evidence>
<keyword evidence="19" id="KW-1185">Reference proteome</keyword>
<dbReference type="GO" id="GO:0012505">
    <property type="term" value="C:endomembrane system"/>
    <property type="evidence" value="ECO:0007669"/>
    <property type="project" value="UniProtKB-SubCell"/>
</dbReference>
<dbReference type="InterPro" id="IPR050122">
    <property type="entry name" value="RTK"/>
</dbReference>
<dbReference type="PROSITE" id="PS50070">
    <property type="entry name" value="KRINGLE_2"/>
    <property type="match status" value="1"/>
</dbReference>
<dbReference type="GO" id="GO:0007169">
    <property type="term" value="P:cell surface receptor protein tyrosine kinase signaling pathway"/>
    <property type="evidence" value="ECO:0007669"/>
    <property type="project" value="TreeGrafter"/>
</dbReference>
<keyword evidence="14" id="KW-0420">Kringle</keyword>
<keyword evidence="10 16" id="KW-0472">Membrane</keyword>
<dbReference type="Proteomes" id="UP000050795">
    <property type="component" value="Unassembled WGS sequence"/>
</dbReference>
<dbReference type="AlphaFoldDB" id="A0AA85JDB3"/>
<keyword evidence="8" id="KW-0067">ATP-binding</keyword>
<feature type="region of interest" description="Disordered" evidence="15">
    <location>
        <begin position="226"/>
        <end position="252"/>
    </location>
</feature>
<feature type="domain" description="Protein kinase" evidence="17">
    <location>
        <begin position="502"/>
        <end position="835"/>
    </location>
</feature>
<keyword evidence="11" id="KW-0829">Tyrosine-protein kinase</keyword>
<evidence type="ECO:0000256" key="12">
    <source>
        <dbReference type="ARBA" id="ARBA00023170"/>
    </source>
</evidence>
<evidence type="ECO:0000256" key="15">
    <source>
        <dbReference type="SAM" id="MobiDB-lite"/>
    </source>
</evidence>
<evidence type="ECO:0000256" key="6">
    <source>
        <dbReference type="ARBA" id="ARBA00022741"/>
    </source>
</evidence>
<dbReference type="GO" id="GO:0005886">
    <property type="term" value="C:plasma membrane"/>
    <property type="evidence" value="ECO:0007669"/>
    <property type="project" value="TreeGrafter"/>
</dbReference>
<evidence type="ECO:0000256" key="3">
    <source>
        <dbReference type="ARBA" id="ARBA00022679"/>
    </source>
</evidence>
<evidence type="ECO:0000259" key="18">
    <source>
        <dbReference type="PROSITE" id="PS50070"/>
    </source>
</evidence>
<keyword evidence="12" id="KW-0675">Receptor</keyword>
<dbReference type="InterPro" id="IPR001245">
    <property type="entry name" value="Ser-Thr/Tyr_kinase_cat_dom"/>
</dbReference>
<proteinExistence type="predicted"/>
<evidence type="ECO:0008006" key="21">
    <source>
        <dbReference type="Google" id="ProtNLM"/>
    </source>
</evidence>
<keyword evidence="7" id="KW-0418">Kinase</keyword>
<dbReference type="Pfam" id="PF07714">
    <property type="entry name" value="PK_Tyr_Ser-Thr"/>
    <property type="match status" value="1"/>
</dbReference>
<evidence type="ECO:0000259" key="17">
    <source>
        <dbReference type="PROSITE" id="PS50011"/>
    </source>
</evidence>
<evidence type="ECO:0000256" key="8">
    <source>
        <dbReference type="ARBA" id="ARBA00022840"/>
    </source>
</evidence>
<evidence type="ECO:0000256" key="2">
    <source>
        <dbReference type="ARBA" id="ARBA00004308"/>
    </source>
</evidence>
<evidence type="ECO:0000313" key="20">
    <source>
        <dbReference type="WBParaSite" id="TREG1_14540.1"/>
    </source>
</evidence>
<dbReference type="PRINTS" id="PR00109">
    <property type="entry name" value="TYRKINASE"/>
</dbReference>
<evidence type="ECO:0000256" key="7">
    <source>
        <dbReference type="ARBA" id="ARBA00022777"/>
    </source>
</evidence>
<feature type="domain" description="Kringle" evidence="18">
    <location>
        <begin position="47"/>
        <end position="160"/>
    </location>
</feature>
<dbReference type="InterPro" id="IPR011009">
    <property type="entry name" value="Kinase-like_dom_sf"/>
</dbReference>
<dbReference type="PROSITE" id="PS50011">
    <property type="entry name" value="PROTEIN_KINASE_DOM"/>
    <property type="match status" value="1"/>
</dbReference>
<evidence type="ECO:0000256" key="9">
    <source>
        <dbReference type="ARBA" id="ARBA00022989"/>
    </source>
</evidence>
<dbReference type="GO" id="GO:0051897">
    <property type="term" value="P:positive regulation of phosphatidylinositol 3-kinase/protein kinase B signal transduction"/>
    <property type="evidence" value="ECO:0007669"/>
    <property type="project" value="TreeGrafter"/>
</dbReference>
<feature type="transmembrane region" description="Helical" evidence="16">
    <location>
        <begin position="193"/>
        <end position="215"/>
    </location>
</feature>
<evidence type="ECO:0000256" key="5">
    <source>
        <dbReference type="ARBA" id="ARBA00022729"/>
    </source>
</evidence>
<evidence type="ECO:0000256" key="1">
    <source>
        <dbReference type="ARBA" id="ARBA00004167"/>
    </source>
</evidence>
<evidence type="ECO:0000256" key="10">
    <source>
        <dbReference type="ARBA" id="ARBA00023136"/>
    </source>
</evidence>
<comment type="caution">
    <text evidence="14">Lacks conserved residue(s) required for the propagation of feature annotation.</text>
</comment>
<organism evidence="19 20">
    <name type="scientific">Trichobilharzia regenti</name>
    <name type="common">Nasal bird schistosome</name>
    <dbReference type="NCBI Taxonomy" id="157069"/>
    <lineage>
        <taxon>Eukaryota</taxon>
        <taxon>Metazoa</taxon>
        <taxon>Spiralia</taxon>
        <taxon>Lophotrochozoa</taxon>
        <taxon>Platyhelminthes</taxon>
        <taxon>Trematoda</taxon>
        <taxon>Digenea</taxon>
        <taxon>Strigeidida</taxon>
        <taxon>Schistosomatoidea</taxon>
        <taxon>Schistosomatidae</taxon>
        <taxon>Trichobilharzia</taxon>
    </lineage>
</organism>
<dbReference type="Gene3D" id="2.40.20.10">
    <property type="entry name" value="Plasminogen Kringle 4"/>
    <property type="match status" value="1"/>
</dbReference>
<evidence type="ECO:0000256" key="14">
    <source>
        <dbReference type="PROSITE-ProRule" id="PRU00121"/>
    </source>
</evidence>
<dbReference type="GO" id="GO:0004714">
    <property type="term" value="F:transmembrane receptor protein tyrosine kinase activity"/>
    <property type="evidence" value="ECO:0007669"/>
    <property type="project" value="TreeGrafter"/>
</dbReference>
<dbReference type="FunFam" id="1.10.510.10:FF:001512">
    <property type="entry name" value="Receptor tyrosine-protein kinase erbB-2"/>
    <property type="match status" value="1"/>
</dbReference>
<dbReference type="GO" id="GO:0005524">
    <property type="term" value="F:ATP binding"/>
    <property type="evidence" value="ECO:0007669"/>
    <property type="project" value="UniProtKB-KW"/>
</dbReference>
<dbReference type="GO" id="GO:0043235">
    <property type="term" value="C:receptor complex"/>
    <property type="evidence" value="ECO:0007669"/>
    <property type="project" value="TreeGrafter"/>
</dbReference>
<evidence type="ECO:0000256" key="11">
    <source>
        <dbReference type="ARBA" id="ARBA00023137"/>
    </source>
</evidence>
<protein>
    <recommendedName>
        <fullName evidence="21">Protein kinase domain-containing protein</fullName>
    </recommendedName>
</protein>
<evidence type="ECO:0000313" key="19">
    <source>
        <dbReference type="Proteomes" id="UP000050795"/>
    </source>
</evidence>
<dbReference type="SUPFAM" id="SSF56112">
    <property type="entry name" value="Protein kinase-like (PK-like)"/>
    <property type="match status" value="1"/>
</dbReference>
<evidence type="ECO:0000256" key="4">
    <source>
        <dbReference type="ARBA" id="ARBA00022692"/>
    </source>
</evidence>
<dbReference type="GO" id="GO:0050793">
    <property type="term" value="P:regulation of developmental process"/>
    <property type="evidence" value="ECO:0007669"/>
    <property type="project" value="UniProtKB-ARBA"/>
</dbReference>
<keyword evidence="5" id="KW-0732">Signal</keyword>
<dbReference type="PANTHER" id="PTHR24416">
    <property type="entry name" value="TYROSINE-PROTEIN KINASE RECEPTOR"/>
    <property type="match status" value="1"/>
</dbReference>
<dbReference type="PANTHER" id="PTHR24416:SF349">
    <property type="entry name" value="TYROSINE-PROTEIN KINASE RYK"/>
    <property type="match status" value="1"/>
</dbReference>
<dbReference type="InterPro" id="IPR000001">
    <property type="entry name" value="Kringle"/>
</dbReference>